<proteinExistence type="predicted"/>
<evidence type="ECO:0000256" key="4">
    <source>
        <dbReference type="ARBA" id="ARBA00022989"/>
    </source>
</evidence>
<comment type="caution">
    <text evidence="8">The sequence shown here is derived from an EMBL/GenBank/DDBJ whole genome shotgun (WGS) entry which is preliminary data.</text>
</comment>
<evidence type="ECO:0000256" key="3">
    <source>
        <dbReference type="ARBA" id="ARBA00022692"/>
    </source>
</evidence>
<feature type="transmembrane region" description="Helical" evidence="6">
    <location>
        <begin position="83"/>
        <end position="109"/>
    </location>
</feature>
<keyword evidence="5 6" id="KW-0472">Membrane</keyword>
<protein>
    <submittedName>
        <fullName evidence="8">Pilus assembly protein</fullName>
    </submittedName>
</protein>
<name>A0A4S1CAL2_9BACT</name>
<gene>
    <name evidence="8" type="ORF">E4633_18350</name>
</gene>
<reference evidence="8 9" key="1">
    <citation type="submission" date="2019-04" db="EMBL/GenBank/DDBJ databases">
        <title>Geobacter oryzae sp. nov., ferric-reducing bacteria isolated from paddy soil.</title>
        <authorList>
            <person name="Xu Z."/>
            <person name="Masuda Y."/>
            <person name="Itoh H."/>
            <person name="Senoo K."/>
        </authorList>
    </citation>
    <scope>NUCLEOTIDE SEQUENCE [LARGE SCALE GENOMIC DNA]</scope>
    <source>
        <strain evidence="8 9">Red111</strain>
    </source>
</reference>
<dbReference type="EMBL" id="SRSC01000005">
    <property type="protein sequence ID" value="TGU70163.1"/>
    <property type="molecule type" value="Genomic_DNA"/>
</dbReference>
<feature type="transmembrane region" description="Helical" evidence="6">
    <location>
        <begin position="6"/>
        <end position="25"/>
    </location>
</feature>
<evidence type="ECO:0000256" key="5">
    <source>
        <dbReference type="ARBA" id="ARBA00023136"/>
    </source>
</evidence>
<sequence length="319" mass="34317">MLIPIVTFVFLTALFAFGAACLYLLQRSASPRTELKRRLQQLAGTDRELPPELQARLAEQARRAGALVTGTPLARSIVKRLELAGMSIPPASVLAASALTVVVAGAATALVTGQAAPAAAAAAAVIGTMEIALRLRISHRRERFTELLPDALTMIARSLRAGHSLAVAVQLVAEEIPPPVGPLFRTAHEQQQLGLRMVDALTAMNERVESLDLRFFTTMVTINAEIGGNLAELLDKLAGTIRERLKIRRQVRVYTAQGRMSGYVLGALPLIAFLVFNSTSPEYESALLKEPTGLVILVLAALLQLVGLAVIRKIINIRI</sequence>
<dbReference type="GO" id="GO:0005886">
    <property type="term" value="C:plasma membrane"/>
    <property type="evidence" value="ECO:0007669"/>
    <property type="project" value="UniProtKB-SubCell"/>
</dbReference>
<organism evidence="8 9">
    <name type="scientific">Geomonas terrae</name>
    <dbReference type="NCBI Taxonomy" id="2562681"/>
    <lineage>
        <taxon>Bacteria</taxon>
        <taxon>Pseudomonadati</taxon>
        <taxon>Thermodesulfobacteriota</taxon>
        <taxon>Desulfuromonadia</taxon>
        <taxon>Geobacterales</taxon>
        <taxon>Geobacteraceae</taxon>
        <taxon>Geomonas</taxon>
    </lineage>
</organism>
<accession>A0A4S1CAL2</accession>
<feature type="transmembrane region" description="Helical" evidence="6">
    <location>
        <begin position="292"/>
        <end position="311"/>
    </location>
</feature>
<evidence type="ECO:0000313" key="8">
    <source>
        <dbReference type="EMBL" id="TGU70163.1"/>
    </source>
</evidence>
<evidence type="ECO:0000259" key="7">
    <source>
        <dbReference type="Pfam" id="PF00482"/>
    </source>
</evidence>
<dbReference type="RefSeq" id="WP_135872455.1">
    <property type="nucleotide sequence ID" value="NZ_SRSC01000005.1"/>
</dbReference>
<dbReference type="Proteomes" id="UP000306416">
    <property type="component" value="Unassembled WGS sequence"/>
</dbReference>
<dbReference type="AlphaFoldDB" id="A0A4S1CAL2"/>
<dbReference type="PANTHER" id="PTHR35007">
    <property type="entry name" value="INTEGRAL MEMBRANE PROTEIN-RELATED"/>
    <property type="match status" value="1"/>
</dbReference>
<evidence type="ECO:0000256" key="2">
    <source>
        <dbReference type="ARBA" id="ARBA00022475"/>
    </source>
</evidence>
<keyword evidence="4 6" id="KW-1133">Transmembrane helix</keyword>
<feature type="transmembrane region" description="Helical" evidence="6">
    <location>
        <begin position="115"/>
        <end position="133"/>
    </location>
</feature>
<feature type="transmembrane region" description="Helical" evidence="6">
    <location>
        <begin position="262"/>
        <end position="280"/>
    </location>
</feature>
<keyword evidence="9" id="KW-1185">Reference proteome</keyword>
<evidence type="ECO:0000256" key="6">
    <source>
        <dbReference type="SAM" id="Phobius"/>
    </source>
</evidence>
<comment type="subcellular location">
    <subcellularLocation>
        <location evidence="1">Cell membrane</location>
        <topology evidence="1">Multi-pass membrane protein</topology>
    </subcellularLocation>
</comment>
<dbReference type="InterPro" id="IPR042094">
    <property type="entry name" value="T2SS_GspF_sf"/>
</dbReference>
<dbReference type="Gene3D" id="1.20.81.30">
    <property type="entry name" value="Type II secretion system (T2SS), domain F"/>
    <property type="match status" value="1"/>
</dbReference>
<keyword evidence="2" id="KW-1003">Cell membrane</keyword>
<dbReference type="PANTHER" id="PTHR35007:SF1">
    <property type="entry name" value="PILUS ASSEMBLY PROTEIN"/>
    <property type="match status" value="1"/>
</dbReference>
<dbReference type="InterPro" id="IPR018076">
    <property type="entry name" value="T2SS_GspF_dom"/>
</dbReference>
<evidence type="ECO:0000256" key="1">
    <source>
        <dbReference type="ARBA" id="ARBA00004651"/>
    </source>
</evidence>
<feature type="domain" description="Type II secretion system protein GspF" evidence="7">
    <location>
        <begin position="152"/>
        <end position="276"/>
    </location>
</feature>
<dbReference type="Pfam" id="PF00482">
    <property type="entry name" value="T2SSF"/>
    <property type="match status" value="1"/>
</dbReference>
<keyword evidence="3 6" id="KW-0812">Transmembrane</keyword>
<evidence type="ECO:0000313" key="9">
    <source>
        <dbReference type="Proteomes" id="UP000306416"/>
    </source>
</evidence>